<dbReference type="Proteomes" id="UP001187682">
    <property type="component" value="Unassembled WGS sequence"/>
</dbReference>
<name>A0AAE8MVJ3_9PEZI</name>
<dbReference type="AlphaFoldDB" id="A0AAE8MVJ3"/>
<evidence type="ECO:0000313" key="3">
    <source>
        <dbReference type="Proteomes" id="UP001187682"/>
    </source>
</evidence>
<proteinExistence type="predicted"/>
<dbReference type="InterPro" id="IPR053216">
    <property type="entry name" value="Appressorial_penetr-assoc"/>
</dbReference>
<sequence>MKQSVAILSTLAAFVAAEVPQELSHKFLLTAVQELLQINNVFQIQDPVFGLLGAAAAIEGAGLVTNLDCLQQITADEAFTNALTLTGVERVNGLANALLFRALEKNTGSVGLKSVDCDEEAVNAEIAAISQHQDPASEGAAQINKDIALALAVQLAAVGADPTLALLAGTFAPGDLDDNTGAGNTCDDDDDPVGCIFTQNLIVPDASIEEINAAVEAAGAGAADAADAAAADVDAELVADIGDLAVRTAADSGIVAGVAARQNANVQSFAGDLGGAAPPVIEVGGDRPFEVNGATFVNIGAALERSCAIQNNACSNAANAGQLEGGTGQCGEQEAQCKAQAAQAAKTKRRANKVRQTGALDFGSCSDPSIIFADGLDGRNEASFAPANKADFSQGSALNINIISNFICSALSSACKADEATVQACEEGQAAADGLEGQDAADAFNAALGI</sequence>
<feature type="signal peptide" evidence="1">
    <location>
        <begin position="1"/>
        <end position="17"/>
    </location>
</feature>
<evidence type="ECO:0000256" key="1">
    <source>
        <dbReference type="SAM" id="SignalP"/>
    </source>
</evidence>
<comment type="caution">
    <text evidence="2">The sequence shown here is derived from an EMBL/GenBank/DDBJ whole genome shotgun (WGS) entry which is preliminary data.</text>
</comment>
<evidence type="ECO:0000313" key="2">
    <source>
        <dbReference type="EMBL" id="SPN99860.1"/>
    </source>
</evidence>
<reference evidence="2" key="1">
    <citation type="submission" date="2018-03" db="EMBL/GenBank/DDBJ databases">
        <authorList>
            <person name="Guldener U."/>
        </authorList>
    </citation>
    <scope>NUCLEOTIDE SEQUENCE</scope>
</reference>
<keyword evidence="3" id="KW-1185">Reference proteome</keyword>
<protein>
    <submittedName>
        <fullName evidence="2">Related to cell wall mannoprotein</fullName>
    </submittedName>
</protein>
<dbReference type="PANTHER" id="PTHR34587:SF1">
    <property type="entry name" value="CIRCUMSPOROZOITE PROTEIN"/>
    <property type="match status" value="1"/>
</dbReference>
<dbReference type="PANTHER" id="PTHR34587">
    <property type="entry name" value="VWFA DOMAIN-CONTAINING PROTEIN"/>
    <property type="match status" value="1"/>
</dbReference>
<keyword evidence="1" id="KW-0732">Signal</keyword>
<gene>
    <name evidence="2" type="ORF">DNG_02712</name>
</gene>
<accession>A0AAE8MVJ3</accession>
<dbReference type="EMBL" id="ONZQ02000003">
    <property type="protein sequence ID" value="SPN99860.1"/>
    <property type="molecule type" value="Genomic_DNA"/>
</dbReference>
<organism evidence="2 3">
    <name type="scientific">Cephalotrichum gorgonifer</name>
    <dbReference type="NCBI Taxonomy" id="2041049"/>
    <lineage>
        <taxon>Eukaryota</taxon>
        <taxon>Fungi</taxon>
        <taxon>Dikarya</taxon>
        <taxon>Ascomycota</taxon>
        <taxon>Pezizomycotina</taxon>
        <taxon>Sordariomycetes</taxon>
        <taxon>Hypocreomycetidae</taxon>
        <taxon>Microascales</taxon>
        <taxon>Microascaceae</taxon>
        <taxon>Cephalotrichum</taxon>
    </lineage>
</organism>
<feature type="chain" id="PRO_5041965088" evidence="1">
    <location>
        <begin position="18"/>
        <end position="450"/>
    </location>
</feature>